<evidence type="ECO:0000313" key="1">
    <source>
        <dbReference type="EMBL" id="KAK1596794.1"/>
    </source>
</evidence>
<dbReference type="RefSeq" id="XP_060417631.1">
    <property type="nucleotide sequence ID" value="XM_060552354.1"/>
</dbReference>
<protein>
    <submittedName>
        <fullName evidence="1">Uncharacterized protein</fullName>
    </submittedName>
</protein>
<dbReference type="Proteomes" id="UP001230504">
    <property type="component" value="Unassembled WGS sequence"/>
</dbReference>
<comment type="caution">
    <text evidence="1">The sequence shown here is derived from an EMBL/GenBank/DDBJ whole genome shotgun (WGS) entry which is preliminary data.</text>
</comment>
<name>A0AAD8V8C8_9PEZI</name>
<gene>
    <name evidence="1" type="ORF">LY79DRAFT_31303</name>
</gene>
<dbReference type="AlphaFoldDB" id="A0AAD8V8C8"/>
<dbReference type="GeneID" id="85436594"/>
<proteinExistence type="predicted"/>
<evidence type="ECO:0000313" key="2">
    <source>
        <dbReference type="Proteomes" id="UP001230504"/>
    </source>
</evidence>
<reference evidence="1" key="1">
    <citation type="submission" date="2021-06" db="EMBL/GenBank/DDBJ databases">
        <title>Comparative genomics, transcriptomics and evolutionary studies reveal genomic signatures of adaptation to plant cell wall in hemibiotrophic fungi.</title>
        <authorList>
            <consortium name="DOE Joint Genome Institute"/>
            <person name="Baroncelli R."/>
            <person name="Diaz J.F."/>
            <person name="Benocci T."/>
            <person name="Peng M."/>
            <person name="Battaglia E."/>
            <person name="Haridas S."/>
            <person name="Andreopoulos W."/>
            <person name="Labutti K."/>
            <person name="Pangilinan J."/>
            <person name="Floch G.L."/>
            <person name="Makela M.R."/>
            <person name="Henrissat B."/>
            <person name="Grigoriev I.V."/>
            <person name="Crouch J.A."/>
            <person name="De Vries R.P."/>
            <person name="Sukno S.A."/>
            <person name="Thon M.R."/>
        </authorList>
    </citation>
    <scope>NUCLEOTIDE SEQUENCE</scope>
    <source>
        <strain evidence="1">CBS 125086</strain>
    </source>
</reference>
<organism evidence="1 2">
    <name type="scientific">Colletotrichum navitas</name>
    <dbReference type="NCBI Taxonomy" id="681940"/>
    <lineage>
        <taxon>Eukaryota</taxon>
        <taxon>Fungi</taxon>
        <taxon>Dikarya</taxon>
        <taxon>Ascomycota</taxon>
        <taxon>Pezizomycotina</taxon>
        <taxon>Sordariomycetes</taxon>
        <taxon>Hypocreomycetidae</taxon>
        <taxon>Glomerellales</taxon>
        <taxon>Glomerellaceae</taxon>
        <taxon>Colletotrichum</taxon>
        <taxon>Colletotrichum graminicola species complex</taxon>
    </lineage>
</organism>
<keyword evidence="2" id="KW-1185">Reference proteome</keyword>
<accession>A0AAD8V8C8</accession>
<dbReference type="EMBL" id="JAHLJV010000010">
    <property type="protein sequence ID" value="KAK1596794.1"/>
    <property type="molecule type" value="Genomic_DNA"/>
</dbReference>
<sequence length="176" mass="19117">MNPNMGATNRGGGCGGVSELMREKMARPKRPGGQRTMATEMEDDRRHRLPCHHQKAMLGCGGGVTPTGGVAWELWAHTEPFTVYFAKSADPESDYQRHPTLSVDLHINVIKPSATLAQQRNQLERDPEVWLSRDGICVVALGILGARQADATSVLLNQHSTHPSSPTASNRGRQGA</sequence>